<feature type="signal peptide" evidence="1">
    <location>
        <begin position="1"/>
        <end position="21"/>
    </location>
</feature>
<dbReference type="Gene3D" id="3.80.10.10">
    <property type="entry name" value="Ribonuclease Inhibitor"/>
    <property type="match status" value="1"/>
</dbReference>
<accession>A0A8H6I6E4</accession>
<dbReference type="EMBL" id="JACGCI010000014">
    <property type="protein sequence ID" value="KAF6759760.1"/>
    <property type="molecule type" value="Genomic_DNA"/>
</dbReference>
<keyword evidence="1" id="KW-0732">Signal</keyword>
<gene>
    <name evidence="2" type="ORF">DFP72DRAFT_884101</name>
</gene>
<dbReference type="SUPFAM" id="SSF52047">
    <property type="entry name" value="RNI-like"/>
    <property type="match status" value="1"/>
</dbReference>
<name>A0A8H6I6E4_9AGAR</name>
<organism evidence="2 3">
    <name type="scientific">Ephemerocybe angulata</name>
    <dbReference type="NCBI Taxonomy" id="980116"/>
    <lineage>
        <taxon>Eukaryota</taxon>
        <taxon>Fungi</taxon>
        <taxon>Dikarya</taxon>
        <taxon>Basidiomycota</taxon>
        <taxon>Agaricomycotina</taxon>
        <taxon>Agaricomycetes</taxon>
        <taxon>Agaricomycetidae</taxon>
        <taxon>Agaricales</taxon>
        <taxon>Agaricineae</taxon>
        <taxon>Psathyrellaceae</taxon>
        <taxon>Ephemerocybe</taxon>
    </lineage>
</organism>
<sequence length="506" mass="57984">MLLTQAKAFFSLLLGESGASTDSPEPRWVRGAQDSSRLLNLPFELIWRIFFDYQYASRDYCALRLVCSALNGLVKHRVARRLRLPNNNVERAKWETLTSRGSVFSTVTDTLYLEGFERDKRKWTCVRYPFHEALYNAQTKYLCHSIARLKQVKTVLSNDIHKLLASCPTLEFLDLTGDSNYSIDLSSIIQNIPTKQEFKASVTSLRLRGMILNLSPGMLLYLSQLTSLDIANKTGLNNELWEGLHKSHIKLQVVKVSHIPHSLLAYLSSYTGLREFHGNVWHHPYSHIPAKRVDAEARDRLFQSALPLHKDSLEAICVSAPLYCKDEQDARFWCVTEKQLAQFQQFFGLRTLEVAYLFNCDEDGEPIVDPGSMPVDDVLVGIMCHPFSETLRFIQLNPVTTRSHLSRLGTPIYPPMKPRTFDRHFASIERLRFDPCTLTATRAGQSLDLILYGRKWPLVYDPSQTDSQGAWRFDIPEACPGNPYWADLKEKLCDYQTLYIPLEEDP</sequence>
<protein>
    <recommendedName>
        <fullName evidence="4">F-box domain-containing protein</fullName>
    </recommendedName>
</protein>
<reference evidence="2 3" key="1">
    <citation type="submission" date="2020-07" db="EMBL/GenBank/DDBJ databases">
        <title>Comparative genomics of pyrophilous fungi reveals a link between fire events and developmental genes.</title>
        <authorList>
            <consortium name="DOE Joint Genome Institute"/>
            <person name="Steindorff A.S."/>
            <person name="Carver A."/>
            <person name="Calhoun S."/>
            <person name="Stillman K."/>
            <person name="Liu H."/>
            <person name="Lipzen A."/>
            <person name="Pangilinan J."/>
            <person name="Labutti K."/>
            <person name="Bruns T.D."/>
            <person name="Grigoriev I.V."/>
        </authorList>
    </citation>
    <scope>NUCLEOTIDE SEQUENCE [LARGE SCALE GENOMIC DNA]</scope>
    <source>
        <strain evidence="2 3">CBS 144469</strain>
    </source>
</reference>
<evidence type="ECO:0000256" key="1">
    <source>
        <dbReference type="SAM" id="SignalP"/>
    </source>
</evidence>
<dbReference type="Proteomes" id="UP000521943">
    <property type="component" value="Unassembled WGS sequence"/>
</dbReference>
<dbReference type="OrthoDB" id="3541472at2759"/>
<evidence type="ECO:0000313" key="3">
    <source>
        <dbReference type="Proteomes" id="UP000521943"/>
    </source>
</evidence>
<keyword evidence="3" id="KW-1185">Reference proteome</keyword>
<evidence type="ECO:0000313" key="2">
    <source>
        <dbReference type="EMBL" id="KAF6759760.1"/>
    </source>
</evidence>
<evidence type="ECO:0008006" key="4">
    <source>
        <dbReference type="Google" id="ProtNLM"/>
    </source>
</evidence>
<feature type="chain" id="PRO_5034021844" description="F-box domain-containing protein" evidence="1">
    <location>
        <begin position="22"/>
        <end position="506"/>
    </location>
</feature>
<comment type="caution">
    <text evidence="2">The sequence shown here is derived from an EMBL/GenBank/DDBJ whole genome shotgun (WGS) entry which is preliminary data.</text>
</comment>
<proteinExistence type="predicted"/>
<dbReference type="InterPro" id="IPR032675">
    <property type="entry name" value="LRR_dom_sf"/>
</dbReference>
<dbReference type="AlphaFoldDB" id="A0A8H6I6E4"/>